<keyword evidence="4" id="KW-0560">Oxidoreductase</keyword>
<gene>
    <name evidence="9" type="ORF">FIV46_00220</name>
</gene>
<dbReference type="PRINTS" id="PR00090">
    <property type="entry name" value="RNGDIOXGNASE"/>
</dbReference>
<dbReference type="GO" id="GO:0016491">
    <property type="term" value="F:oxidoreductase activity"/>
    <property type="evidence" value="ECO:0007669"/>
    <property type="project" value="UniProtKB-KW"/>
</dbReference>
<dbReference type="RefSeq" id="WP_139937793.1">
    <property type="nucleotide sequence ID" value="NZ_JBHSYP010000011.1"/>
</dbReference>
<dbReference type="Gene3D" id="2.102.10.10">
    <property type="entry name" value="Rieske [2Fe-2S] iron-sulphur domain"/>
    <property type="match status" value="1"/>
</dbReference>
<organism evidence="9 10">
    <name type="scientific">Emcibacter nanhaiensis</name>
    <dbReference type="NCBI Taxonomy" id="1505037"/>
    <lineage>
        <taxon>Bacteria</taxon>
        <taxon>Pseudomonadati</taxon>
        <taxon>Pseudomonadota</taxon>
        <taxon>Alphaproteobacteria</taxon>
        <taxon>Emcibacterales</taxon>
        <taxon>Emcibacteraceae</taxon>
        <taxon>Emcibacter</taxon>
    </lineage>
</organism>
<name>A0A501PTN9_9PROT</name>
<evidence type="ECO:0000256" key="7">
    <source>
        <dbReference type="ARBA" id="ARBA00023027"/>
    </source>
</evidence>
<evidence type="ECO:0000256" key="3">
    <source>
        <dbReference type="ARBA" id="ARBA00022723"/>
    </source>
</evidence>
<reference evidence="10" key="1">
    <citation type="submission" date="2019-06" db="EMBL/GenBank/DDBJ databases">
        <title>The complete genome of Emcibacter congregatus ZYLT.</title>
        <authorList>
            <person name="Zhao Z."/>
        </authorList>
    </citation>
    <scope>NUCLEOTIDE SEQUENCE [LARGE SCALE GENOMIC DNA]</scope>
    <source>
        <strain evidence="10">MCCC 1A06723</strain>
    </source>
</reference>
<dbReference type="Gene3D" id="3.90.380.10">
    <property type="entry name" value="Naphthalene 1,2-dioxygenase Alpha Subunit, Chain A, domain 1"/>
    <property type="match status" value="1"/>
</dbReference>
<evidence type="ECO:0000256" key="5">
    <source>
        <dbReference type="ARBA" id="ARBA00023004"/>
    </source>
</evidence>
<protein>
    <submittedName>
        <fullName evidence="9">Rieske 2Fe-2S domain-containing protein</fullName>
    </submittedName>
</protein>
<evidence type="ECO:0000256" key="6">
    <source>
        <dbReference type="ARBA" id="ARBA00023014"/>
    </source>
</evidence>
<dbReference type="PANTHER" id="PTHR43756:SF5">
    <property type="entry name" value="CHOLINE MONOOXYGENASE, CHLOROPLASTIC"/>
    <property type="match status" value="1"/>
</dbReference>
<dbReference type="CDD" id="cd03469">
    <property type="entry name" value="Rieske_RO_Alpha_N"/>
    <property type="match status" value="1"/>
</dbReference>
<dbReference type="OrthoDB" id="7456916at2"/>
<dbReference type="SUPFAM" id="SSF50022">
    <property type="entry name" value="ISP domain"/>
    <property type="match status" value="1"/>
</dbReference>
<dbReference type="InterPro" id="IPR015881">
    <property type="entry name" value="ARHD_Rieske_2Fe_2S"/>
</dbReference>
<dbReference type="AlphaFoldDB" id="A0A501PTN9"/>
<dbReference type="GO" id="GO:0005506">
    <property type="term" value="F:iron ion binding"/>
    <property type="evidence" value="ECO:0007669"/>
    <property type="project" value="InterPro"/>
</dbReference>
<dbReference type="InterPro" id="IPR015879">
    <property type="entry name" value="Ring_hydroxy_dOase_asu_C_dom"/>
</dbReference>
<dbReference type="InterPro" id="IPR001663">
    <property type="entry name" value="Rng_hydr_dOase-A"/>
</dbReference>
<dbReference type="Pfam" id="PF00848">
    <property type="entry name" value="Ring_hydroxyl_A"/>
    <property type="match status" value="1"/>
</dbReference>
<dbReference type="PROSITE" id="PS00570">
    <property type="entry name" value="RING_HYDROXYL_ALPHA"/>
    <property type="match status" value="1"/>
</dbReference>
<proteinExistence type="predicted"/>
<dbReference type="EMBL" id="VFIY01000003">
    <property type="protein sequence ID" value="TPD63793.1"/>
    <property type="molecule type" value="Genomic_DNA"/>
</dbReference>
<keyword evidence="10" id="KW-1185">Reference proteome</keyword>
<dbReference type="InterPro" id="IPR017941">
    <property type="entry name" value="Rieske_2Fe-2S"/>
</dbReference>
<dbReference type="SUPFAM" id="SSF55961">
    <property type="entry name" value="Bet v1-like"/>
    <property type="match status" value="1"/>
</dbReference>
<dbReference type="Proteomes" id="UP000319148">
    <property type="component" value="Unassembled WGS sequence"/>
</dbReference>
<evidence type="ECO:0000256" key="4">
    <source>
        <dbReference type="ARBA" id="ARBA00023002"/>
    </source>
</evidence>
<keyword evidence="3" id="KW-0479">Metal-binding</keyword>
<comment type="caution">
    <text evidence="9">The sequence shown here is derived from an EMBL/GenBank/DDBJ whole genome shotgun (WGS) entry which is preliminary data.</text>
</comment>
<evidence type="ECO:0000313" key="10">
    <source>
        <dbReference type="Proteomes" id="UP000319148"/>
    </source>
</evidence>
<evidence type="ECO:0000313" key="9">
    <source>
        <dbReference type="EMBL" id="TPD63793.1"/>
    </source>
</evidence>
<dbReference type="PANTHER" id="PTHR43756">
    <property type="entry name" value="CHOLINE MONOOXYGENASE, CHLOROPLASTIC"/>
    <property type="match status" value="1"/>
</dbReference>
<comment type="cofactor">
    <cofactor evidence="1">
        <name>Fe cation</name>
        <dbReference type="ChEBI" id="CHEBI:24875"/>
    </cofactor>
</comment>
<evidence type="ECO:0000256" key="1">
    <source>
        <dbReference type="ARBA" id="ARBA00001962"/>
    </source>
</evidence>
<dbReference type="GO" id="GO:0051537">
    <property type="term" value="F:2 iron, 2 sulfur cluster binding"/>
    <property type="evidence" value="ECO:0007669"/>
    <property type="project" value="UniProtKB-KW"/>
</dbReference>
<keyword evidence="7" id="KW-0520">NAD</keyword>
<dbReference type="Pfam" id="PF00355">
    <property type="entry name" value="Rieske"/>
    <property type="match status" value="1"/>
</dbReference>
<dbReference type="PROSITE" id="PS51296">
    <property type="entry name" value="RIESKE"/>
    <property type="match status" value="1"/>
</dbReference>
<sequence>MSQKAEIRPDLVWPTDVTDVPKEVFVREDIFEQELEDIFYGPYWHPVAHEAEIPNPGDFKLFDLGRVPLLIARGDDNVVRVFINACSHRGNQVETSPCGNSKGFECPYHRWSFKNDGSLLNCPGSEDFSPKFSKEKYGLKEVKQQNLYGLILVTLSDNPPEFNDWVGRTAETIKNQIGHEGGLKLLGYQKVKYASNWKAYMDNDGYHAPLLHTGFRLLGWQSGGGRQFYTEHCHGGAESQLKPGKSMGVLKDESLIEFKDADWDSGSFVSGLFPITIMVKHLDCISIRFAIPRSVDSTEVHYAYFAKNDDSEEMALHRVRQASNLLGPCGMISMEDAAIFQRIQIGSHSPGVATFQKGVKDLHTIPTDILQNDETTNIPRWEYYRKLMGFHKEGEA</sequence>
<keyword evidence="6" id="KW-0411">Iron-sulfur</keyword>
<keyword evidence="2" id="KW-0001">2Fe-2S</keyword>
<evidence type="ECO:0000256" key="2">
    <source>
        <dbReference type="ARBA" id="ARBA00022714"/>
    </source>
</evidence>
<evidence type="ECO:0000259" key="8">
    <source>
        <dbReference type="PROSITE" id="PS51296"/>
    </source>
</evidence>
<dbReference type="InterPro" id="IPR036922">
    <property type="entry name" value="Rieske_2Fe-2S_sf"/>
</dbReference>
<feature type="domain" description="Rieske" evidence="8">
    <location>
        <begin position="44"/>
        <end position="142"/>
    </location>
</feature>
<keyword evidence="5" id="KW-0408">Iron</keyword>
<accession>A0A501PTN9</accession>